<proteinExistence type="inferred from homology"/>
<comment type="similarity">
    <text evidence="1">Belongs to the peptidase C40 family.</text>
</comment>
<name>A0A2N6T738_9CORY</name>
<feature type="compositionally biased region" description="Basic and acidic residues" evidence="5">
    <location>
        <begin position="106"/>
        <end position="124"/>
    </location>
</feature>
<evidence type="ECO:0000313" key="8">
    <source>
        <dbReference type="Proteomes" id="UP000235836"/>
    </source>
</evidence>
<dbReference type="PROSITE" id="PS51935">
    <property type="entry name" value="NLPC_P60"/>
    <property type="match status" value="1"/>
</dbReference>
<keyword evidence="8" id="KW-1185">Reference proteome</keyword>
<sequence length="510" mass="53646">MCSTTSVAQESPVTALVSEITGFEADISRINLELGGLQEAVNQALVDLHDAQSLAEQARQGAKEAKDRLNASQADVDRAQEDLDSVARSSYRSQNSASPAQLGSGDARKDSLDRQTYLRRESDEKRGALEELVRNRTIAANDESTLRQASRLADDRERQATQAESDARGTLDHAMGELADKLAARDEASADLAEAQSELAELRPEHPLADSSPETLETPETPEAPAAPAAQEASPAQAEAPAAPVTSATEVTAPEAPTQEAAQEAAPNVEPSTEATAPEAPASTESAEDTQQDTVTAAMDALAEAVGKSQADHSTFEDPYENGATGEIAATSGSESTNDAVEESVAEVLPEVKDSSAVTEEIREDSSLTVADGNRQQQIEAVIARAESQIGTPYVWGGGDANGPTAGISDGRTPRTGQLGFDCSGLVLYAFAGVGISLPHYTGYQYQRGEKIPVAQAERGDLLFWGDGGSRHVAIYLGNGQMLEAPQTGMNVQKTAVRQSGMAPYAVRLI</sequence>
<feature type="region of interest" description="Disordered" evidence="5">
    <location>
        <begin position="57"/>
        <end position="124"/>
    </location>
</feature>
<dbReference type="EMBL" id="PNHG01000002">
    <property type="protein sequence ID" value="PMC65135.1"/>
    <property type="molecule type" value="Genomic_DNA"/>
</dbReference>
<evidence type="ECO:0000313" key="7">
    <source>
        <dbReference type="EMBL" id="PMC65135.1"/>
    </source>
</evidence>
<dbReference type="NCBIfam" id="NF046048">
    <property type="entry name" value="NlpC_P60_DIP1281"/>
    <property type="match status" value="1"/>
</dbReference>
<dbReference type="SUPFAM" id="SSF54001">
    <property type="entry name" value="Cysteine proteinases"/>
    <property type="match status" value="1"/>
</dbReference>
<accession>A0A2N6T738</accession>
<evidence type="ECO:0000256" key="4">
    <source>
        <dbReference type="ARBA" id="ARBA00022807"/>
    </source>
</evidence>
<feature type="compositionally biased region" description="Polar residues" evidence="5">
    <location>
        <begin position="87"/>
        <end position="101"/>
    </location>
</feature>
<dbReference type="Gene3D" id="3.90.1720.10">
    <property type="entry name" value="endopeptidase domain like (from Nostoc punctiforme)"/>
    <property type="match status" value="1"/>
</dbReference>
<dbReference type="GO" id="GO:0008234">
    <property type="term" value="F:cysteine-type peptidase activity"/>
    <property type="evidence" value="ECO:0007669"/>
    <property type="project" value="UniProtKB-KW"/>
</dbReference>
<feature type="compositionally biased region" description="Low complexity" evidence="5">
    <location>
        <begin position="213"/>
        <end position="285"/>
    </location>
</feature>
<comment type="caution">
    <text evidence="7">The sequence shown here is derived from an EMBL/GenBank/DDBJ whole genome shotgun (WGS) entry which is preliminary data.</text>
</comment>
<dbReference type="PANTHER" id="PTHR47359:SF3">
    <property type="entry name" value="NLP_P60 DOMAIN-CONTAINING PROTEIN-RELATED"/>
    <property type="match status" value="1"/>
</dbReference>
<keyword evidence="2" id="KW-0645">Protease</keyword>
<feature type="compositionally biased region" description="Basic and acidic residues" evidence="5">
    <location>
        <begin position="61"/>
        <end position="81"/>
    </location>
</feature>
<dbReference type="InterPro" id="IPR051794">
    <property type="entry name" value="PG_Endopeptidase_C40"/>
</dbReference>
<evidence type="ECO:0000256" key="3">
    <source>
        <dbReference type="ARBA" id="ARBA00022801"/>
    </source>
</evidence>
<dbReference type="InterPro" id="IPR000064">
    <property type="entry name" value="NLP_P60_dom"/>
</dbReference>
<evidence type="ECO:0000259" key="6">
    <source>
        <dbReference type="PROSITE" id="PS51935"/>
    </source>
</evidence>
<feature type="region of interest" description="Disordered" evidence="5">
    <location>
        <begin position="144"/>
        <end position="337"/>
    </location>
</feature>
<feature type="compositionally biased region" description="Basic and acidic residues" evidence="5">
    <location>
        <begin position="152"/>
        <end position="188"/>
    </location>
</feature>
<feature type="compositionally biased region" description="Basic and acidic residues" evidence="5">
    <location>
        <begin position="352"/>
        <end position="366"/>
    </location>
</feature>
<dbReference type="InterPro" id="IPR038765">
    <property type="entry name" value="Papain-like_cys_pep_sf"/>
</dbReference>
<protein>
    <recommendedName>
        <fullName evidence="6">NlpC/P60 domain-containing protein</fullName>
    </recommendedName>
</protein>
<evidence type="ECO:0000256" key="5">
    <source>
        <dbReference type="SAM" id="MobiDB-lite"/>
    </source>
</evidence>
<dbReference type="PANTHER" id="PTHR47359">
    <property type="entry name" value="PEPTIDOGLYCAN DL-ENDOPEPTIDASE CWLO"/>
    <property type="match status" value="1"/>
</dbReference>
<reference evidence="7 8" key="1">
    <citation type="submission" date="2017-09" db="EMBL/GenBank/DDBJ databases">
        <title>Bacterial strain isolated from the female urinary microbiota.</title>
        <authorList>
            <person name="Thomas-White K."/>
            <person name="Kumar N."/>
            <person name="Forster S."/>
            <person name="Putonti C."/>
            <person name="Lawley T."/>
            <person name="Wolfe A.J."/>
        </authorList>
    </citation>
    <scope>NUCLEOTIDE SEQUENCE [LARGE SCALE GENOMIC DNA]</scope>
    <source>
        <strain evidence="7 8">UMB0792</strain>
    </source>
</reference>
<feature type="region of interest" description="Disordered" evidence="5">
    <location>
        <begin position="352"/>
        <end position="371"/>
    </location>
</feature>
<dbReference type="GO" id="GO:0006508">
    <property type="term" value="P:proteolysis"/>
    <property type="evidence" value="ECO:0007669"/>
    <property type="project" value="UniProtKB-KW"/>
</dbReference>
<gene>
    <name evidence="7" type="ORF">CJ203_01560</name>
</gene>
<keyword evidence="4" id="KW-0788">Thiol protease</keyword>
<feature type="domain" description="NlpC/P60" evidence="6">
    <location>
        <begin position="376"/>
        <end position="510"/>
    </location>
</feature>
<dbReference type="AlphaFoldDB" id="A0A2N6T738"/>
<organism evidence="7 8">
    <name type="scientific">Corynebacterium tuscaniense</name>
    <dbReference type="NCBI Taxonomy" id="302449"/>
    <lineage>
        <taxon>Bacteria</taxon>
        <taxon>Bacillati</taxon>
        <taxon>Actinomycetota</taxon>
        <taxon>Actinomycetes</taxon>
        <taxon>Mycobacteriales</taxon>
        <taxon>Corynebacteriaceae</taxon>
        <taxon>Corynebacterium</taxon>
    </lineage>
</organism>
<dbReference type="Proteomes" id="UP000235836">
    <property type="component" value="Unassembled WGS sequence"/>
</dbReference>
<evidence type="ECO:0000256" key="1">
    <source>
        <dbReference type="ARBA" id="ARBA00007074"/>
    </source>
</evidence>
<dbReference type="Pfam" id="PF00877">
    <property type="entry name" value="NLPC_P60"/>
    <property type="match status" value="1"/>
</dbReference>
<dbReference type="RefSeq" id="WP_102723300.1">
    <property type="nucleotide sequence ID" value="NZ_PNHG01000002.1"/>
</dbReference>
<evidence type="ECO:0000256" key="2">
    <source>
        <dbReference type="ARBA" id="ARBA00022670"/>
    </source>
</evidence>
<keyword evidence="3" id="KW-0378">Hydrolase</keyword>